<name>A0ABN1E2D9_9PROT</name>
<comment type="caution">
    <text evidence="1">The sequence shown here is derived from an EMBL/GenBank/DDBJ whole genome shotgun (WGS) entry which is preliminary data.</text>
</comment>
<reference evidence="1 2" key="1">
    <citation type="journal article" date="2019" name="Int. J. Syst. Evol. Microbiol.">
        <title>The Global Catalogue of Microorganisms (GCM) 10K type strain sequencing project: providing services to taxonomists for standard genome sequencing and annotation.</title>
        <authorList>
            <consortium name="The Broad Institute Genomics Platform"/>
            <consortium name="The Broad Institute Genome Sequencing Center for Infectious Disease"/>
            <person name="Wu L."/>
            <person name="Ma J."/>
        </authorList>
    </citation>
    <scope>NUCLEOTIDE SEQUENCE [LARGE SCALE GENOMIC DNA]</scope>
    <source>
        <strain evidence="1 2">JCM 15089</strain>
    </source>
</reference>
<gene>
    <name evidence="1" type="ORF">GCM10008942_02830</name>
</gene>
<protein>
    <submittedName>
        <fullName evidence="1">Uncharacterized protein</fullName>
    </submittedName>
</protein>
<proteinExistence type="predicted"/>
<sequence length="63" mass="7373">MFHDASEFDARAREAERLAFATQDRILRTDIEALARIYRDYAAHLRDRPGHEDDADWRKAVNG</sequence>
<accession>A0ABN1E2D9</accession>
<keyword evidence="2" id="KW-1185">Reference proteome</keyword>
<dbReference type="RefSeq" id="WP_166930744.1">
    <property type="nucleotide sequence ID" value="NZ_BAAADD010000001.1"/>
</dbReference>
<dbReference type="EMBL" id="BAAADD010000001">
    <property type="protein sequence ID" value="GAA0557793.1"/>
    <property type="molecule type" value="Genomic_DNA"/>
</dbReference>
<evidence type="ECO:0000313" key="1">
    <source>
        <dbReference type="EMBL" id="GAA0557793.1"/>
    </source>
</evidence>
<evidence type="ECO:0000313" key="2">
    <source>
        <dbReference type="Proteomes" id="UP001499951"/>
    </source>
</evidence>
<dbReference type="Proteomes" id="UP001499951">
    <property type="component" value="Unassembled WGS sequence"/>
</dbReference>
<organism evidence="1 2">
    <name type="scientific">Rhizomicrobium electricum</name>
    <dbReference type="NCBI Taxonomy" id="480070"/>
    <lineage>
        <taxon>Bacteria</taxon>
        <taxon>Pseudomonadati</taxon>
        <taxon>Pseudomonadota</taxon>
        <taxon>Alphaproteobacteria</taxon>
        <taxon>Micropepsales</taxon>
        <taxon>Micropepsaceae</taxon>
        <taxon>Rhizomicrobium</taxon>
    </lineage>
</organism>